<organism evidence="7 8">
    <name type="scientific">Sulfitobacter faviae</name>
    <dbReference type="NCBI Taxonomy" id="1775881"/>
    <lineage>
        <taxon>Bacteria</taxon>
        <taxon>Pseudomonadati</taxon>
        <taxon>Pseudomonadota</taxon>
        <taxon>Alphaproteobacteria</taxon>
        <taxon>Rhodobacterales</taxon>
        <taxon>Roseobacteraceae</taxon>
        <taxon>Sulfitobacter</taxon>
    </lineage>
</organism>
<dbReference type="RefSeq" id="WP_271687094.1">
    <property type="nucleotide sequence ID" value="NZ_CP116423.1"/>
</dbReference>
<evidence type="ECO:0000313" key="7">
    <source>
        <dbReference type="EMBL" id="WCE68790.1"/>
    </source>
</evidence>
<reference evidence="7" key="1">
    <citation type="submission" date="2023-01" db="EMBL/GenBank/DDBJ databases">
        <title>Comparative genomic analysis of cold water coral derived Sulfitobacter faviae: insights into their metabolism and habitat adaptation.</title>
        <authorList>
            <person name="Guo Y."/>
            <person name="Lin S."/>
            <person name="Huang Z."/>
            <person name="Tang K."/>
            <person name="Wang X."/>
        </authorList>
    </citation>
    <scope>NUCLEOTIDE SEQUENCE</scope>
    <source>
        <strain evidence="7">SCSIO W_1865</strain>
    </source>
</reference>
<evidence type="ECO:0000313" key="8">
    <source>
        <dbReference type="Proteomes" id="UP001210770"/>
    </source>
</evidence>
<dbReference type="InterPro" id="IPR018660">
    <property type="entry name" value="MliC"/>
</dbReference>
<dbReference type="EMBL" id="CP116423">
    <property type="protein sequence ID" value="WCE68790.1"/>
    <property type="molecule type" value="Genomic_DNA"/>
</dbReference>
<dbReference type="AlphaFoldDB" id="A0AAX3LJR1"/>
<dbReference type="SUPFAM" id="SSF141488">
    <property type="entry name" value="YdhA-like"/>
    <property type="match status" value="1"/>
</dbReference>
<dbReference type="Proteomes" id="UP001210770">
    <property type="component" value="Chromosome"/>
</dbReference>
<name>A0AAX3LJR1_9RHOB</name>
<dbReference type="Gene3D" id="2.40.128.200">
    <property type="match status" value="1"/>
</dbReference>
<feature type="domain" description="C-type lysozyme inhibitor" evidence="6">
    <location>
        <begin position="27"/>
        <end position="96"/>
    </location>
</feature>
<protein>
    <submittedName>
        <fullName evidence="7">MliC family protein</fullName>
    </submittedName>
</protein>
<accession>A0AAX3LJR1</accession>
<keyword evidence="1 5" id="KW-0732">Signal</keyword>
<evidence type="ECO:0000256" key="1">
    <source>
        <dbReference type="ARBA" id="ARBA00022729"/>
    </source>
</evidence>
<feature type="chain" id="PRO_5043757824" evidence="5">
    <location>
        <begin position="21"/>
        <end position="111"/>
    </location>
</feature>
<dbReference type="InterPro" id="IPR036328">
    <property type="entry name" value="MliC_sf"/>
</dbReference>
<sequence>MSRVLRAAFCALLWAAPAGAETSAATYICERGVSVPVVYVPGADPGVVVLYVEGRLIQLGRLPSASGARYGWPSDGAGYEWWEHQGRASLAWRATTDGEVTPIYTDCLPQD</sequence>
<keyword evidence="2" id="KW-0472">Membrane</keyword>
<proteinExistence type="predicted"/>
<gene>
    <name evidence="7" type="ORF">PL336_08125</name>
</gene>
<evidence type="ECO:0000256" key="5">
    <source>
        <dbReference type="SAM" id="SignalP"/>
    </source>
</evidence>
<evidence type="ECO:0000256" key="4">
    <source>
        <dbReference type="ARBA" id="ARBA00023288"/>
    </source>
</evidence>
<feature type="signal peptide" evidence="5">
    <location>
        <begin position="1"/>
        <end position="20"/>
    </location>
</feature>
<evidence type="ECO:0000259" key="6">
    <source>
        <dbReference type="Pfam" id="PF09864"/>
    </source>
</evidence>
<evidence type="ECO:0000256" key="3">
    <source>
        <dbReference type="ARBA" id="ARBA00023139"/>
    </source>
</evidence>
<dbReference type="Pfam" id="PF09864">
    <property type="entry name" value="MliC"/>
    <property type="match status" value="1"/>
</dbReference>
<evidence type="ECO:0000256" key="2">
    <source>
        <dbReference type="ARBA" id="ARBA00023136"/>
    </source>
</evidence>
<keyword evidence="3" id="KW-0564">Palmitate</keyword>
<keyword evidence="4" id="KW-0449">Lipoprotein</keyword>